<dbReference type="OrthoDB" id="2870947at2759"/>
<dbReference type="InParanoid" id="A0A369JNQ4"/>
<dbReference type="Proteomes" id="UP000076154">
    <property type="component" value="Unassembled WGS sequence"/>
</dbReference>
<sequence length="166" mass="19370">MRPPYLEGQGLSAFQFNLTNLMNLSQLSITIGLLYFKSNDLKDCLFTSIQQLTTFLASAAFTLAHIERLTVVFSPLWMHPHHDVWHMAKWLSEFDVWEQLDETISHCRSTAELRVTLILKMRLDELTQMLEVKKEWQESMRGKFPMLEKRGALTLDMVSHSQARIQ</sequence>
<comment type="caution">
    <text evidence="1">The sequence shown here is derived from an EMBL/GenBank/DDBJ whole genome shotgun (WGS) entry which is preliminary data.</text>
</comment>
<name>A0A369JNQ4_HYPMA</name>
<accession>A0A369JNQ4</accession>
<dbReference type="AlphaFoldDB" id="A0A369JNQ4"/>
<evidence type="ECO:0000313" key="2">
    <source>
        <dbReference type="Proteomes" id="UP000076154"/>
    </source>
</evidence>
<organism evidence="1 2">
    <name type="scientific">Hypsizygus marmoreus</name>
    <name type="common">White beech mushroom</name>
    <name type="synonym">Agaricus marmoreus</name>
    <dbReference type="NCBI Taxonomy" id="39966"/>
    <lineage>
        <taxon>Eukaryota</taxon>
        <taxon>Fungi</taxon>
        <taxon>Dikarya</taxon>
        <taxon>Basidiomycota</taxon>
        <taxon>Agaricomycotina</taxon>
        <taxon>Agaricomycetes</taxon>
        <taxon>Agaricomycetidae</taxon>
        <taxon>Agaricales</taxon>
        <taxon>Tricholomatineae</taxon>
        <taxon>Lyophyllaceae</taxon>
        <taxon>Hypsizygus</taxon>
    </lineage>
</organism>
<dbReference type="EMBL" id="LUEZ02000068">
    <property type="protein sequence ID" value="RDB20426.1"/>
    <property type="molecule type" value="Genomic_DNA"/>
</dbReference>
<reference evidence="1" key="1">
    <citation type="submission" date="2018-04" db="EMBL/GenBank/DDBJ databases">
        <title>Whole genome sequencing of Hypsizygus marmoreus.</title>
        <authorList>
            <person name="Choi I.-G."/>
            <person name="Min B."/>
            <person name="Kim J.-G."/>
            <person name="Kim S."/>
            <person name="Oh Y.-L."/>
            <person name="Kong W.-S."/>
            <person name="Park H."/>
            <person name="Jeong J."/>
            <person name="Song E.-S."/>
        </authorList>
    </citation>
    <scope>NUCLEOTIDE SEQUENCE [LARGE SCALE GENOMIC DNA]</scope>
    <source>
        <strain evidence="1">51987-8</strain>
    </source>
</reference>
<protein>
    <submittedName>
        <fullName evidence="1">Uncharacterized protein</fullName>
    </submittedName>
</protein>
<keyword evidence="2" id="KW-1185">Reference proteome</keyword>
<evidence type="ECO:0000313" key="1">
    <source>
        <dbReference type="EMBL" id="RDB20426.1"/>
    </source>
</evidence>
<proteinExistence type="predicted"/>
<gene>
    <name evidence="1" type="ORF">Hypma_012516</name>
</gene>